<evidence type="ECO:0000256" key="3">
    <source>
        <dbReference type="ARBA" id="ARBA00022679"/>
    </source>
</evidence>
<dbReference type="EC" id="2.7.1.48" evidence="2"/>
<protein>
    <recommendedName>
        <fullName evidence="2">uridine/cytidine kinase</fullName>
        <ecNumber evidence="2">2.7.1.48</ecNumber>
    </recommendedName>
</protein>
<dbReference type="EMBL" id="RRYP01002713">
    <property type="protein sequence ID" value="TNV84493.1"/>
    <property type="molecule type" value="Genomic_DNA"/>
</dbReference>
<evidence type="ECO:0000256" key="5">
    <source>
        <dbReference type="ARBA" id="ARBA00022777"/>
    </source>
</evidence>
<dbReference type="InterPro" id="IPR006083">
    <property type="entry name" value="PRK/URK"/>
</dbReference>
<evidence type="ECO:0000313" key="7">
    <source>
        <dbReference type="EMBL" id="TNV84493.1"/>
    </source>
</evidence>
<keyword evidence="4" id="KW-0547">Nucleotide-binding</keyword>
<evidence type="ECO:0000313" key="8">
    <source>
        <dbReference type="Proteomes" id="UP000785679"/>
    </source>
</evidence>
<sequence>MDWPLIRQTIGRLLKNEHVTIPNYNYATCKRDEPSIELKCTDIILFEGIFALIDEELRQMMDFKIFVHSDDDIRLLRRLKRDVIHRGRTIEGVLKAYNRFVKSAYDEYIKPTMKYSDIIVPKGGENQIAIAFITENLQNKLRDRAGVRKQNIVYERLPFEIVESSDKQEHLTVPLVNDPLIEKILLKMLNGQDLDFHPIYFSTLAASLLKLFKQTNQSYNSEEWEFLPLPSESWHSLDLSNSLEKLENPHTCKNLCLFGPELVSHSLSPQKFTEFCNLIYTYRAMHSIEKVHLLTTIMSANFINELDTLKPKGQYQLYSLSVNKALELHPCFFSGHSQSQSKPRERILSGDDDDTLDAKSSEMKIKAFSHHHLGTFDYASMLSAFYINLQK</sequence>
<gene>
    <name evidence="7" type="ORF">FGO68_gene5304</name>
</gene>
<dbReference type="GO" id="GO:0004849">
    <property type="term" value="F:uridine kinase activity"/>
    <property type="evidence" value="ECO:0007669"/>
    <property type="project" value="UniProtKB-EC"/>
</dbReference>
<comment type="pathway">
    <text evidence="1">Pyrimidine metabolism; UMP biosynthesis via salvage pathway; UMP from uridine: step 1/1.</text>
</comment>
<dbReference type="PANTHER" id="PTHR10285">
    <property type="entry name" value="URIDINE KINASE"/>
    <property type="match status" value="1"/>
</dbReference>
<accession>A0A8J8P096</accession>
<keyword evidence="3" id="KW-0808">Transferase</keyword>
<name>A0A8J8P096_HALGN</name>
<proteinExistence type="predicted"/>
<dbReference type="GO" id="GO:0044206">
    <property type="term" value="P:UMP salvage"/>
    <property type="evidence" value="ECO:0007669"/>
    <property type="project" value="UniProtKB-UniPathway"/>
</dbReference>
<comment type="caution">
    <text evidence="7">The sequence shown here is derived from an EMBL/GenBank/DDBJ whole genome shotgun (WGS) entry which is preliminary data.</text>
</comment>
<dbReference type="Gene3D" id="3.40.50.300">
    <property type="entry name" value="P-loop containing nucleotide triphosphate hydrolases"/>
    <property type="match status" value="1"/>
</dbReference>
<dbReference type="AlphaFoldDB" id="A0A8J8P096"/>
<reference evidence="7" key="1">
    <citation type="submission" date="2019-06" db="EMBL/GenBank/DDBJ databases">
        <authorList>
            <person name="Zheng W."/>
        </authorList>
    </citation>
    <scope>NUCLEOTIDE SEQUENCE</scope>
    <source>
        <strain evidence="7">QDHG01</strain>
    </source>
</reference>
<dbReference type="PRINTS" id="PR00988">
    <property type="entry name" value="URIDINKINASE"/>
</dbReference>
<evidence type="ECO:0000256" key="4">
    <source>
        <dbReference type="ARBA" id="ARBA00022741"/>
    </source>
</evidence>
<dbReference type="SUPFAM" id="SSF52540">
    <property type="entry name" value="P-loop containing nucleoside triphosphate hydrolases"/>
    <property type="match status" value="1"/>
</dbReference>
<dbReference type="GO" id="GO:0005524">
    <property type="term" value="F:ATP binding"/>
    <property type="evidence" value="ECO:0007669"/>
    <property type="project" value="InterPro"/>
</dbReference>
<dbReference type="OrthoDB" id="10257085at2759"/>
<evidence type="ECO:0000256" key="1">
    <source>
        <dbReference type="ARBA" id="ARBA00004690"/>
    </source>
</evidence>
<dbReference type="CDD" id="cd02023">
    <property type="entry name" value="UMPK"/>
    <property type="match status" value="1"/>
</dbReference>
<dbReference type="InterPro" id="IPR000764">
    <property type="entry name" value="Uridine_kinase-like"/>
</dbReference>
<organism evidence="7 8">
    <name type="scientific">Halteria grandinella</name>
    <dbReference type="NCBI Taxonomy" id="5974"/>
    <lineage>
        <taxon>Eukaryota</taxon>
        <taxon>Sar</taxon>
        <taxon>Alveolata</taxon>
        <taxon>Ciliophora</taxon>
        <taxon>Intramacronucleata</taxon>
        <taxon>Spirotrichea</taxon>
        <taxon>Stichotrichia</taxon>
        <taxon>Sporadotrichida</taxon>
        <taxon>Halteriidae</taxon>
        <taxon>Halteria</taxon>
    </lineage>
</organism>
<keyword evidence="5" id="KW-0418">Kinase</keyword>
<dbReference type="Proteomes" id="UP000785679">
    <property type="component" value="Unassembled WGS sequence"/>
</dbReference>
<evidence type="ECO:0000259" key="6">
    <source>
        <dbReference type="Pfam" id="PF00485"/>
    </source>
</evidence>
<dbReference type="UniPathway" id="UPA00574">
    <property type="reaction ID" value="UER00637"/>
</dbReference>
<dbReference type="Pfam" id="PF00485">
    <property type="entry name" value="PRK"/>
    <property type="match status" value="1"/>
</dbReference>
<evidence type="ECO:0000256" key="2">
    <source>
        <dbReference type="ARBA" id="ARBA00012137"/>
    </source>
</evidence>
<dbReference type="InterPro" id="IPR027417">
    <property type="entry name" value="P-loop_NTPase"/>
</dbReference>
<keyword evidence="8" id="KW-1185">Reference proteome</keyword>
<feature type="domain" description="Phosphoribulokinase/uridine kinase" evidence="6">
    <location>
        <begin position="2"/>
        <end position="129"/>
    </location>
</feature>